<proteinExistence type="predicted"/>
<keyword evidence="2" id="KW-1185">Reference proteome</keyword>
<comment type="caution">
    <text evidence="1">The sequence shown here is derived from an EMBL/GenBank/DDBJ whole genome shotgun (WGS) entry which is preliminary data.</text>
</comment>
<gene>
    <name evidence="1" type="ORF">SK854_22750</name>
</gene>
<protein>
    <submittedName>
        <fullName evidence="1">Uncharacterized protein</fullName>
    </submittedName>
</protein>
<organism evidence="1 2">
    <name type="scientific">Lentzea sokolovensis</name>
    <dbReference type="NCBI Taxonomy" id="3095429"/>
    <lineage>
        <taxon>Bacteria</taxon>
        <taxon>Bacillati</taxon>
        <taxon>Actinomycetota</taxon>
        <taxon>Actinomycetes</taxon>
        <taxon>Pseudonocardiales</taxon>
        <taxon>Pseudonocardiaceae</taxon>
        <taxon>Lentzea</taxon>
    </lineage>
</organism>
<dbReference type="Proteomes" id="UP001285352">
    <property type="component" value="Unassembled WGS sequence"/>
</dbReference>
<reference evidence="1 2" key="2">
    <citation type="submission" date="2023-11" db="EMBL/GenBank/DDBJ databases">
        <authorList>
            <person name="Lara A.C."/>
            <person name="Chronakova A."/>
        </authorList>
    </citation>
    <scope>NUCLEOTIDE SEQUENCE [LARGE SCALE GENOMIC DNA]</scope>
    <source>
        <strain evidence="1 2">BCCO 10_0061</strain>
    </source>
</reference>
<dbReference type="RefSeq" id="WP_319977102.1">
    <property type="nucleotide sequence ID" value="NZ_JAXAVU010000010.1"/>
</dbReference>
<name>A0ABU4V0Q3_9PSEU</name>
<dbReference type="EMBL" id="JAXAVU010000010">
    <property type="protein sequence ID" value="MDX8144947.1"/>
    <property type="molecule type" value="Genomic_DNA"/>
</dbReference>
<evidence type="ECO:0000313" key="1">
    <source>
        <dbReference type="EMBL" id="MDX8144947.1"/>
    </source>
</evidence>
<evidence type="ECO:0000313" key="2">
    <source>
        <dbReference type="Proteomes" id="UP001285352"/>
    </source>
</evidence>
<sequence length="543" mass="56995">MTPRRRVITAVGAVAIIVAAVLVLRESDDALKKPSSDAVRLTKYTADFVRVSATPPQPGPPSSVWSSDGRVQWAPVPGAAGYEVFGKLVASPEITGSGRPDVRAVDAFGQRSSPVRAEERPSDDGWRRAVDGWLDDFDDTFLDRRYHLSGRRGCVNPGSGSGGRLVIDMPCGNDTAVLRSRTPLLLKESAELGRVVVVTDAAGPRGKLVVDLAPGTSDRLGPIPPADAVHVVVDDSVAPGTRGAGVLHRFEVVLTDNGVRVLQDGAEIATSPVVPQWREASVLIGVMPPVSYPGRVEIDAIGISGSRGPVDEVIETPLVAGTLRVLEPEEEAPGIGVARAPLRGVSSARLRATVRFGDGGDPNGLVAQLGTAKVPLRPAVNGWSAAEDSELTLIGDVPAELLTTDGPDALTPFVLRMPGASQAQVLESYLEVPGRSSVKLENAPDELPPVLPVLTAEINAKGPNDAALVITLDAAHARSVAPIAGFEVYVDTSLAATVPIPGGIGGRHELEISLKGSHNVEVRLRPEDPGRQTDSVWLELSRN</sequence>
<accession>A0ABU4V0Q3</accession>
<reference evidence="1 2" key="1">
    <citation type="submission" date="2023-11" db="EMBL/GenBank/DDBJ databases">
        <title>Lentzea sokolovensis, sp. nov., Lentzea kristufkii, sp. nov., and Lentzea miocenensis, sp. nov., rare actinobacteria from Sokolov Coal Basin, Miocene lacustrine sediment, Czech Republic.</title>
        <authorList>
            <person name="Lara A."/>
            <person name="Kotroba L."/>
            <person name="Nouioui I."/>
            <person name="Neumann-Schaal M."/>
            <person name="Mast Y."/>
            <person name="Chronakova A."/>
        </authorList>
    </citation>
    <scope>NUCLEOTIDE SEQUENCE [LARGE SCALE GENOMIC DNA]</scope>
    <source>
        <strain evidence="1 2">BCCO 10_0061</strain>
    </source>
</reference>